<feature type="region of interest" description="Disordered" evidence="1">
    <location>
        <begin position="98"/>
        <end position="121"/>
    </location>
</feature>
<feature type="compositionally biased region" description="Low complexity" evidence="1">
    <location>
        <begin position="106"/>
        <end position="119"/>
    </location>
</feature>
<protein>
    <submittedName>
        <fullName evidence="2">Uncharacterized protein</fullName>
    </submittedName>
</protein>
<gene>
    <name evidence="2" type="primary">Necator_chrV.g18779</name>
    <name evidence="2" type="ORF">RB195_013988</name>
</gene>
<dbReference type="EMBL" id="JAVFWL010000005">
    <property type="protein sequence ID" value="KAK6755343.1"/>
    <property type="molecule type" value="Genomic_DNA"/>
</dbReference>
<evidence type="ECO:0000256" key="1">
    <source>
        <dbReference type="SAM" id="MobiDB-lite"/>
    </source>
</evidence>
<name>A0ABR1DYH0_NECAM</name>
<proteinExistence type="predicted"/>
<sequence>MNSSNQKQTDSYEETQSDSSIWASEREWHPFDSGDEGDIDSYSATASLRSEDFEICSPVVVDQSPVTGEEPDRIVYINARKQSCRKTVEWAKSVRRVHATRERTTKTSSESTSSCKSQSDNTKVCQSTNQELIINFVIFMGPD</sequence>
<reference evidence="2 3" key="1">
    <citation type="submission" date="2023-08" db="EMBL/GenBank/DDBJ databases">
        <title>A Necator americanus chromosomal reference genome.</title>
        <authorList>
            <person name="Ilik V."/>
            <person name="Petrzelkova K.J."/>
            <person name="Pardy F."/>
            <person name="Fuh T."/>
            <person name="Niatou-Singa F.S."/>
            <person name="Gouil Q."/>
            <person name="Baker L."/>
            <person name="Ritchie M.E."/>
            <person name="Jex A.R."/>
            <person name="Gazzola D."/>
            <person name="Li H."/>
            <person name="Toshio Fujiwara R."/>
            <person name="Zhan B."/>
            <person name="Aroian R.V."/>
            <person name="Pafco B."/>
            <person name="Schwarz E.M."/>
        </authorList>
    </citation>
    <scope>NUCLEOTIDE SEQUENCE [LARGE SCALE GENOMIC DNA]</scope>
    <source>
        <strain evidence="2 3">Aroian</strain>
        <tissue evidence="2">Whole animal</tissue>
    </source>
</reference>
<keyword evidence="3" id="KW-1185">Reference proteome</keyword>
<feature type="region of interest" description="Disordered" evidence="1">
    <location>
        <begin position="1"/>
        <end position="40"/>
    </location>
</feature>
<comment type="caution">
    <text evidence="2">The sequence shown here is derived from an EMBL/GenBank/DDBJ whole genome shotgun (WGS) entry which is preliminary data.</text>
</comment>
<evidence type="ECO:0000313" key="3">
    <source>
        <dbReference type="Proteomes" id="UP001303046"/>
    </source>
</evidence>
<evidence type="ECO:0000313" key="2">
    <source>
        <dbReference type="EMBL" id="KAK6755343.1"/>
    </source>
</evidence>
<accession>A0ABR1DYH0</accession>
<dbReference type="Proteomes" id="UP001303046">
    <property type="component" value="Unassembled WGS sequence"/>
</dbReference>
<organism evidence="2 3">
    <name type="scientific">Necator americanus</name>
    <name type="common">Human hookworm</name>
    <dbReference type="NCBI Taxonomy" id="51031"/>
    <lineage>
        <taxon>Eukaryota</taxon>
        <taxon>Metazoa</taxon>
        <taxon>Ecdysozoa</taxon>
        <taxon>Nematoda</taxon>
        <taxon>Chromadorea</taxon>
        <taxon>Rhabditida</taxon>
        <taxon>Rhabditina</taxon>
        <taxon>Rhabditomorpha</taxon>
        <taxon>Strongyloidea</taxon>
        <taxon>Ancylostomatidae</taxon>
        <taxon>Bunostominae</taxon>
        <taxon>Necator</taxon>
    </lineage>
</organism>